<dbReference type="GO" id="GO:0006412">
    <property type="term" value="P:translation"/>
    <property type="evidence" value="ECO:0007669"/>
    <property type="project" value="InterPro"/>
</dbReference>
<sequence length="77" mass="8733">MLAEDNIFLFQVAKNANRKQVAEAVNSVYAIMPIKVRLVNVSGKSRQQRNVKGWTVDWKKAMVTLPQGKKIDLYEGV</sequence>
<dbReference type="EMBL" id="BART01028482">
    <property type="protein sequence ID" value="GAG90659.1"/>
    <property type="molecule type" value="Genomic_DNA"/>
</dbReference>
<reference evidence="4" key="1">
    <citation type="journal article" date="2014" name="Front. Microbiol.">
        <title>High frequency of phylogenetically diverse reductive dehalogenase-homologous genes in deep subseafloor sedimentary metagenomes.</title>
        <authorList>
            <person name="Kawai M."/>
            <person name="Futagami T."/>
            <person name="Toyoda A."/>
            <person name="Takaki Y."/>
            <person name="Nishi S."/>
            <person name="Hori S."/>
            <person name="Arai W."/>
            <person name="Tsubouchi T."/>
            <person name="Morono Y."/>
            <person name="Uchiyama I."/>
            <person name="Ito T."/>
            <person name="Fujiyama A."/>
            <person name="Inagaki F."/>
            <person name="Takami H."/>
        </authorList>
    </citation>
    <scope>NUCLEOTIDE SEQUENCE</scope>
    <source>
        <strain evidence="4">Expedition CK06-06</strain>
    </source>
</reference>
<dbReference type="SUPFAM" id="SSF54189">
    <property type="entry name" value="Ribosomal proteins S24e, L23 and L15e"/>
    <property type="match status" value="1"/>
</dbReference>
<protein>
    <recommendedName>
        <fullName evidence="5">50S ribosomal protein L23</fullName>
    </recommendedName>
</protein>
<comment type="similarity">
    <text evidence="1">Belongs to the universal ribosomal protein uL23 family.</text>
</comment>
<dbReference type="AlphaFoldDB" id="X1B4K9"/>
<evidence type="ECO:0000256" key="2">
    <source>
        <dbReference type="ARBA" id="ARBA00022980"/>
    </source>
</evidence>
<gene>
    <name evidence="4" type="ORF">S01H4_50206</name>
</gene>
<dbReference type="GO" id="GO:1990904">
    <property type="term" value="C:ribonucleoprotein complex"/>
    <property type="evidence" value="ECO:0007669"/>
    <property type="project" value="UniProtKB-KW"/>
</dbReference>
<dbReference type="InterPro" id="IPR012677">
    <property type="entry name" value="Nucleotide-bd_a/b_plait_sf"/>
</dbReference>
<evidence type="ECO:0000256" key="1">
    <source>
        <dbReference type="ARBA" id="ARBA00006700"/>
    </source>
</evidence>
<name>X1B4K9_9ZZZZ</name>
<dbReference type="GO" id="GO:0005840">
    <property type="term" value="C:ribosome"/>
    <property type="evidence" value="ECO:0007669"/>
    <property type="project" value="UniProtKB-KW"/>
</dbReference>
<dbReference type="Pfam" id="PF00276">
    <property type="entry name" value="Ribosomal_L23"/>
    <property type="match status" value="1"/>
</dbReference>
<evidence type="ECO:0008006" key="5">
    <source>
        <dbReference type="Google" id="ProtNLM"/>
    </source>
</evidence>
<keyword evidence="2" id="KW-0689">Ribosomal protein</keyword>
<dbReference type="Gene3D" id="3.30.70.330">
    <property type="match status" value="1"/>
</dbReference>
<evidence type="ECO:0000256" key="3">
    <source>
        <dbReference type="ARBA" id="ARBA00023274"/>
    </source>
</evidence>
<dbReference type="InterPro" id="IPR013025">
    <property type="entry name" value="Ribosomal_uL23-like"/>
</dbReference>
<comment type="caution">
    <text evidence="4">The sequence shown here is derived from an EMBL/GenBank/DDBJ whole genome shotgun (WGS) entry which is preliminary data.</text>
</comment>
<organism evidence="4">
    <name type="scientific">marine sediment metagenome</name>
    <dbReference type="NCBI Taxonomy" id="412755"/>
    <lineage>
        <taxon>unclassified sequences</taxon>
        <taxon>metagenomes</taxon>
        <taxon>ecological metagenomes</taxon>
    </lineage>
</organism>
<accession>X1B4K9</accession>
<keyword evidence="3" id="KW-0687">Ribonucleoprotein</keyword>
<evidence type="ECO:0000313" key="4">
    <source>
        <dbReference type="EMBL" id="GAG90659.1"/>
    </source>
</evidence>
<dbReference type="GO" id="GO:0003735">
    <property type="term" value="F:structural constituent of ribosome"/>
    <property type="evidence" value="ECO:0007669"/>
    <property type="project" value="InterPro"/>
</dbReference>
<dbReference type="InterPro" id="IPR012678">
    <property type="entry name" value="Ribosomal_uL23/eL15/eS24_sf"/>
</dbReference>
<proteinExistence type="inferred from homology"/>